<accession>A0A345PMK0</accession>
<dbReference type="Proteomes" id="UP000253908">
    <property type="component" value="Chromosome"/>
</dbReference>
<gene>
    <name evidence="9" type="ORF">CUC15_19285</name>
</gene>
<proteinExistence type="predicted"/>
<dbReference type="PANTHER" id="PTHR42865:SF7">
    <property type="entry name" value="PROTON_GLUTAMATE-ASPARTATE SYMPORTER"/>
    <property type="match status" value="1"/>
</dbReference>
<sequence length="405" mass="42613">MLKITVGFLLGIIAGLAFGPSAQFVSPLGDLFLRLLQMIIVPLILFTLIGAVNSSNPKQFGRVGVKIFIYYMLTTAIAMLVGIVVGGWFNPGVGLELTGEHIDVPEAPSFIDTMLAIVPTNIFQSLVNGDILSIVFVALTAGFVIVSMRHSEEKRINNFGNLLYDFSQAGSEVTFRILNGILQYAPIGIFAIAASKIGEQGFDVLYSLASYVGASYVGVIIQFVFVYLVFLLLLRVQIKRFFKGVWDALITAFTTSSSLATLPVAIKAAEKAGIRESVSKFTLPLGAAVNSDGSAIHYGVGAIFAANVVGMELSFAAMVAIVLAGTIASIGTAGVPGAGLIGLSIVLTEVGLPIEIVALTAGVNVITDMIFTTCNVTGDLVGAAVVDKSEEKYELAINSEEANVG</sequence>
<dbReference type="Gene3D" id="1.10.3860.10">
    <property type="entry name" value="Sodium:dicarboxylate symporter"/>
    <property type="match status" value="1"/>
</dbReference>
<evidence type="ECO:0000313" key="9">
    <source>
        <dbReference type="EMBL" id="AXI11230.1"/>
    </source>
</evidence>
<keyword evidence="7 8" id="KW-0472">Membrane</keyword>
<evidence type="ECO:0000256" key="4">
    <source>
        <dbReference type="ARBA" id="ARBA00022692"/>
    </source>
</evidence>
<dbReference type="EMBL" id="CP024848">
    <property type="protein sequence ID" value="AXI11230.1"/>
    <property type="molecule type" value="Genomic_DNA"/>
</dbReference>
<dbReference type="KEGG" id="ocn:CUC15_19285"/>
<evidence type="ECO:0000256" key="2">
    <source>
        <dbReference type="ARBA" id="ARBA00022448"/>
    </source>
</evidence>
<comment type="subcellular location">
    <subcellularLocation>
        <location evidence="1">Cell membrane</location>
        <topology evidence="1">Multi-pass membrane protein</topology>
    </subcellularLocation>
</comment>
<evidence type="ECO:0000256" key="6">
    <source>
        <dbReference type="ARBA" id="ARBA00022989"/>
    </source>
</evidence>
<evidence type="ECO:0000256" key="3">
    <source>
        <dbReference type="ARBA" id="ARBA00022475"/>
    </source>
</evidence>
<keyword evidence="3" id="KW-1003">Cell membrane</keyword>
<reference evidence="10" key="1">
    <citation type="submission" date="2017-11" db="EMBL/GenBank/DDBJ databases">
        <authorList>
            <person name="Zhu W."/>
        </authorList>
    </citation>
    <scope>NUCLEOTIDE SEQUENCE [LARGE SCALE GENOMIC DNA]</scope>
    <source>
        <strain evidence="10">160</strain>
    </source>
</reference>
<feature type="transmembrane region" description="Helical" evidence="8">
    <location>
        <begin position="214"/>
        <end position="234"/>
    </location>
</feature>
<organism evidence="9 10">
    <name type="scientific">Oceanobacillus zhaokaii</name>
    <dbReference type="NCBI Taxonomy" id="2052660"/>
    <lineage>
        <taxon>Bacteria</taxon>
        <taxon>Bacillati</taxon>
        <taxon>Bacillota</taxon>
        <taxon>Bacilli</taxon>
        <taxon>Bacillales</taxon>
        <taxon>Bacillaceae</taxon>
        <taxon>Oceanobacillus</taxon>
    </lineage>
</organism>
<evidence type="ECO:0000313" key="10">
    <source>
        <dbReference type="Proteomes" id="UP000253908"/>
    </source>
</evidence>
<dbReference type="OrthoDB" id="9768885at2"/>
<dbReference type="InterPro" id="IPR001991">
    <property type="entry name" value="Na-dicarboxylate_symporter"/>
</dbReference>
<keyword evidence="4 8" id="KW-0812">Transmembrane</keyword>
<dbReference type="AlphaFoldDB" id="A0A345PMK0"/>
<dbReference type="PANTHER" id="PTHR42865">
    <property type="entry name" value="PROTON/GLUTAMATE-ASPARTATE SYMPORTER"/>
    <property type="match status" value="1"/>
</dbReference>
<keyword evidence="5" id="KW-0769">Symport</keyword>
<dbReference type="PRINTS" id="PR00173">
    <property type="entry name" value="EDTRNSPORT"/>
</dbReference>
<keyword evidence="2" id="KW-0813">Transport</keyword>
<keyword evidence="6 8" id="KW-1133">Transmembrane helix</keyword>
<evidence type="ECO:0000256" key="7">
    <source>
        <dbReference type="ARBA" id="ARBA00023136"/>
    </source>
</evidence>
<feature type="transmembrane region" description="Helical" evidence="8">
    <location>
        <begin position="31"/>
        <end position="55"/>
    </location>
</feature>
<dbReference type="GO" id="GO:0015293">
    <property type="term" value="F:symporter activity"/>
    <property type="evidence" value="ECO:0007669"/>
    <property type="project" value="UniProtKB-KW"/>
</dbReference>
<dbReference type="Pfam" id="PF00375">
    <property type="entry name" value="SDF"/>
    <property type="match status" value="1"/>
</dbReference>
<keyword evidence="10" id="KW-1185">Reference proteome</keyword>
<dbReference type="InterPro" id="IPR036458">
    <property type="entry name" value="Na:dicarbo_symporter_sf"/>
</dbReference>
<dbReference type="PROSITE" id="PS00713">
    <property type="entry name" value="NA_DICARBOXYL_SYMP_1"/>
    <property type="match status" value="1"/>
</dbReference>
<feature type="transmembrane region" description="Helical" evidence="8">
    <location>
        <begin position="131"/>
        <end position="148"/>
    </location>
</feature>
<evidence type="ECO:0000256" key="8">
    <source>
        <dbReference type="SAM" id="Phobius"/>
    </source>
</evidence>
<dbReference type="GO" id="GO:0005886">
    <property type="term" value="C:plasma membrane"/>
    <property type="evidence" value="ECO:0007669"/>
    <property type="project" value="UniProtKB-SubCell"/>
</dbReference>
<evidence type="ECO:0000256" key="1">
    <source>
        <dbReference type="ARBA" id="ARBA00004651"/>
    </source>
</evidence>
<dbReference type="SUPFAM" id="SSF118215">
    <property type="entry name" value="Proton glutamate symport protein"/>
    <property type="match status" value="1"/>
</dbReference>
<dbReference type="InterPro" id="IPR018107">
    <property type="entry name" value="Na-dicarboxylate_symporter_CS"/>
</dbReference>
<feature type="transmembrane region" description="Helical" evidence="8">
    <location>
        <begin position="173"/>
        <end position="194"/>
    </location>
</feature>
<name>A0A345PMK0_9BACI</name>
<protein>
    <submittedName>
        <fullName evidence="9">Dicarboxylate/amino acid:cation symporter</fullName>
    </submittedName>
</protein>
<evidence type="ECO:0000256" key="5">
    <source>
        <dbReference type="ARBA" id="ARBA00022847"/>
    </source>
</evidence>
<feature type="transmembrane region" description="Helical" evidence="8">
    <location>
        <begin position="67"/>
        <end position="89"/>
    </location>
</feature>
<dbReference type="GO" id="GO:0046942">
    <property type="term" value="P:carboxylic acid transport"/>
    <property type="evidence" value="ECO:0007669"/>
    <property type="project" value="UniProtKB-ARBA"/>
</dbReference>